<proteinExistence type="predicted"/>
<evidence type="ECO:0000256" key="2">
    <source>
        <dbReference type="SAM" id="SignalP"/>
    </source>
</evidence>
<evidence type="ECO:0000256" key="1">
    <source>
        <dbReference type="SAM" id="MobiDB-lite"/>
    </source>
</evidence>
<feature type="region of interest" description="Disordered" evidence="1">
    <location>
        <begin position="22"/>
        <end position="70"/>
    </location>
</feature>
<feature type="compositionally biased region" description="Polar residues" evidence="1">
    <location>
        <begin position="32"/>
        <end position="60"/>
    </location>
</feature>
<gene>
    <name evidence="3" type="ORF">BASA50_006657</name>
</gene>
<reference evidence="3 4" key="1">
    <citation type="submission" date="2021-02" db="EMBL/GenBank/DDBJ databases">
        <title>Variation within the Batrachochytrium salamandrivorans European outbreak.</title>
        <authorList>
            <person name="Kelly M."/>
            <person name="Pasmans F."/>
            <person name="Shea T.P."/>
            <person name="Munoz J.F."/>
            <person name="Carranza S."/>
            <person name="Cuomo C.A."/>
            <person name="Martel A."/>
        </authorList>
    </citation>
    <scope>NUCLEOTIDE SEQUENCE [LARGE SCALE GENOMIC DNA]</scope>
    <source>
        <strain evidence="3 4">AMFP18/2</strain>
    </source>
</reference>
<sequence length="175" mass="20156">MRLISFAVISLLAITVSAYPGLGSDDQDLEEPQSTATQDLEEPQSASVQGEQQSQSTVAQDEQESDHDRVRLEFEELKTEYEAAEKSIVTMRVEFESIKSAIDAIKDFMDRTKIQLEDMDLSDERKSTLRRQYDGSNMELKKLFYKFHSAVKSYTYSKKERDFIKERMDALTKAM</sequence>
<name>A0ABQ8F999_9FUNG</name>
<keyword evidence="2" id="KW-0732">Signal</keyword>
<evidence type="ECO:0000313" key="3">
    <source>
        <dbReference type="EMBL" id="KAH6594410.1"/>
    </source>
</evidence>
<protein>
    <submittedName>
        <fullName evidence="3">Uncharacterized protein</fullName>
    </submittedName>
</protein>
<feature type="signal peptide" evidence="2">
    <location>
        <begin position="1"/>
        <end position="18"/>
    </location>
</feature>
<organism evidence="3 4">
    <name type="scientific">Batrachochytrium salamandrivorans</name>
    <dbReference type="NCBI Taxonomy" id="1357716"/>
    <lineage>
        <taxon>Eukaryota</taxon>
        <taxon>Fungi</taxon>
        <taxon>Fungi incertae sedis</taxon>
        <taxon>Chytridiomycota</taxon>
        <taxon>Chytridiomycota incertae sedis</taxon>
        <taxon>Chytridiomycetes</taxon>
        <taxon>Rhizophydiales</taxon>
        <taxon>Rhizophydiales incertae sedis</taxon>
        <taxon>Batrachochytrium</taxon>
    </lineage>
</organism>
<accession>A0ABQ8F999</accession>
<keyword evidence="4" id="KW-1185">Reference proteome</keyword>
<dbReference type="Proteomes" id="UP001648503">
    <property type="component" value="Unassembled WGS sequence"/>
</dbReference>
<comment type="caution">
    <text evidence="3">The sequence shown here is derived from an EMBL/GenBank/DDBJ whole genome shotgun (WGS) entry which is preliminary data.</text>
</comment>
<dbReference type="EMBL" id="JAFCIX010000335">
    <property type="protein sequence ID" value="KAH6594410.1"/>
    <property type="molecule type" value="Genomic_DNA"/>
</dbReference>
<evidence type="ECO:0000313" key="4">
    <source>
        <dbReference type="Proteomes" id="UP001648503"/>
    </source>
</evidence>
<feature type="chain" id="PRO_5045475540" evidence="2">
    <location>
        <begin position="19"/>
        <end position="175"/>
    </location>
</feature>